<dbReference type="InterPro" id="IPR052953">
    <property type="entry name" value="Ser-rich/MCO-related"/>
</dbReference>
<dbReference type="CDD" id="cd00920">
    <property type="entry name" value="Cupredoxin"/>
    <property type="match status" value="1"/>
</dbReference>
<keyword evidence="4" id="KW-0732">Signal</keyword>
<keyword evidence="3" id="KW-1133">Transmembrane helix</keyword>
<dbReference type="GO" id="GO:0009055">
    <property type="term" value="F:electron transfer activity"/>
    <property type="evidence" value="ECO:0007669"/>
    <property type="project" value="InterPro"/>
</dbReference>
<feature type="chain" id="PRO_5008900179" evidence="4">
    <location>
        <begin position="22"/>
        <end position="159"/>
    </location>
</feature>
<organism evidence="6">
    <name type="scientific">Anthurium amnicola</name>
    <dbReference type="NCBI Taxonomy" id="1678845"/>
    <lineage>
        <taxon>Eukaryota</taxon>
        <taxon>Viridiplantae</taxon>
        <taxon>Streptophyta</taxon>
        <taxon>Embryophyta</taxon>
        <taxon>Tracheophyta</taxon>
        <taxon>Spermatophyta</taxon>
        <taxon>Magnoliopsida</taxon>
        <taxon>Liliopsida</taxon>
        <taxon>Araceae</taxon>
        <taxon>Pothoideae</taxon>
        <taxon>Potheae</taxon>
        <taxon>Anthurium</taxon>
    </lineage>
</organism>
<keyword evidence="2" id="KW-0186">Copper</keyword>
<name>A0A1D1YFD8_9ARAE</name>
<keyword evidence="1" id="KW-0479">Metal-binding</keyword>
<feature type="signal peptide" evidence="4">
    <location>
        <begin position="1"/>
        <end position="21"/>
    </location>
</feature>
<evidence type="ECO:0000256" key="1">
    <source>
        <dbReference type="ARBA" id="ARBA00022723"/>
    </source>
</evidence>
<dbReference type="InterPro" id="IPR000923">
    <property type="entry name" value="BlueCu_1"/>
</dbReference>
<dbReference type="Pfam" id="PF00127">
    <property type="entry name" value="Copper-bind"/>
    <property type="match status" value="1"/>
</dbReference>
<evidence type="ECO:0000256" key="2">
    <source>
        <dbReference type="ARBA" id="ARBA00023008"/>
    </source>
</evidence>
<keyword evidence="3" id="KW-0812">Transmembrane</keyword>
<sequence>MSRFYLSFLAVFLVFLSVASAATIEIKVGDGGLKFNPANNTVNKGDTILFTWVGTTNHSVIRSDAPAGSCMPATDLKGGANATISGPKMTGNTSFVIDGQDQTIWYYCGVGQHCPSGMWGVLKLAGGSDTTTKASSANRISGGLSLGILMVVGAATFLF</sequence>
<dbReference type="PANTHER" id="PTHR34883">
    <property type="entry name" value="SERINE-RICH PROTEIN, PUTATIVE-RELATED-RELATED"/>
    <property type="match status" value="1"/>
</dbReference>
<evidence type="ECO:0000256" key="3">
    <source>
        <dbReference type="SAM" id="Phobius"/>
    </source>
</evidence>
<feature type="domain" description="Blue (type 1) copper" evidence="5">
    <location>
        <begin position="23"/>
        <end position="124"/>
    </location>
</feature>
<dbReference type="Gene3D" id="2.60.40.420">
    <property type="entry name" value="Cupredoxins - blue copper proteins"/>
    <property type="match status" value="1"/>
</dbReference>
<dbReference type="SUPFAM" id="SSF49503">
    <property type="entry name" value="Cupredoxins"/>
    <property type="match status" value="1"/>
</dbReference>
<dbReference type="PANTHER" id="PTHR34883:SF20">
    <property type="entry name" value="PHYTOCYANIN DOMAIN-CONTAINING PROTEIN"/>
    <property type="match status" value="1"/>
</dbReference>
<proteinExistence type="predicted"/>
<evidence type="ECO:0000259" key="5">
    <source>
        <dbReference type="Pfam" id="PF00127"/>
    </source>
</evidence>
<feature type="transmembrane region" description="Helical" evidence="3">
    <location>
        <begin position="140"/>
        <end position="158"/>
    </location>
</feature>
<keyword evidence="3" id="KW-0472">Membrane</keyword>
<dbReference type="AlphaFoldDB" id="A0A1D1YFD8"/>
<protein>
    <submittedName>
        <fullName evidence="6">Plastocyanin</fullName>
    </submittedName>
</protein>
<evidence type="ECO:0000313" key="6">
    <source>
        <dbReference type="EMBL" id="JAT53345.1"/>
    </source>
</evidence>
<evidence type="ECO:0000256" key="4">
    <source>
        <dbReference type="SAM" id="SignalP"/>
    </source>
</evidence>
<dbReference type="InterPro" id="IPR008972">
    <property type="entry name" value="Cupredoxin"/>
</dbReference>
<reference evidence="6" key="1">
    <citation type="submission" date="2015-07" db="EMBL/GenBank/DDBJ databases">
        <title>Transcriptome Assembly of Anthurium amnicola.</title>
        <authorList>
            <person name="Suzuki J."/>
        </authorList>
    </citation>
    <scope>NUCLEOTIDE SEQUENCE</scope>
</reference>
<dbReference type="GO" id="GO:0005507">
    <property type="term" value="F:copper ion binding"/>
    <property type="evidence" value="ECO:0007669"/>
    <property type="project" value="InterPro"/>
</dbReference>
<dbReference type="EMBL" id="GDJX01014591">
    <property type="protein sequence ID" value="JAT53345.1"/>
    <property type="molecule type" value="Transcribed_RNA"/>
</dbReference>
<gene>
    <name evidence="6" type="primary">petE_0</name>
    <name evidence="6" type="ORF">g.129104</name>
</gene>
<accession>A0A1D1YFD8</accession>